<proteinExistence type="predicted"/>
<feature type="transmembrane region" description="Helical" evidence="1">
    <location>
        <begin position="416"/>
        <end position="437"/>
    </location>
</feature>
<dbReference type="RefSeq" id="WP_264777697.1">
    <property type="nucleotide sequence ID" value="NZ_AP026561.1"/>
</dbReference>
<dbReference type="PANTHER" id="PTHR11328">
    <property type="entry name" value="MAJOR FACILITATOR SUPERFAMILY DOMAIN-CONTAINING PROTEIN"/>
    <property type="match status" value="1"/>
</dbReference>
<dbReference type="PANTHER" id="PTHR11328:SF24">
    <property type="entry name" value="MAJOR FACILITATOR SUPERFAMILY (MFS) PROFILE DOMAIN-CONTAINING PROTEIN"/>
    <property type="match status" value="1"/>
</dbReference>
<protein>
    <submittedName>
        <fullName evidence="2">Sugar transporter</fullName>
    </submittedName>
</protein>
<keyword evidence="1" id="KW-0812">Transmembrane</keyword>
<keyword evidence="2" id="KW-0762">Sugar transport</keyword>
<feature type="transmembrane region" description="Helical" evidence="1">
    <location>
        <begin position="329"/>
        <end position="352"/>
    </location>
</feature>
<dbReference type="Pfam" id="PF13347">
    <property type="entry name" value="MFS_2"/>
    <property type="match status" value="1"/>
</dbReference>
<name>A0ABN6RQ16_9DEIO</name>
<feature type="transmembrane region" description="Helical" evidence="1">
    <location>
        <begin position="107"/>
        <end position="129"/>
    </location>
</feature>
<dbReference type="CDD" id="cd17332">
    <property type="entry name" value="MFS_MelB_like"/>
    <property type="match status" value="1"/>
</dbReference>
<keyword evidence="2" id="KW-0813">Transport</keyword>
<geneLocation type="plasmid" evidence="2 3">
    <name>pDAETH-1</name>
</geneLocation>
<feature type="transmembrane region" description="Helical" evidence="1">
    <location>
        <begin position="276"/>
        <end position="297"/>
    </location>
</feature>
<keyword evidence="1" id="KW-0472">Membrane</keyword>
<dbReference type="Gene3D" id="1.20.1250.20">
    <property type="entry name" value="MFS general substrate transporter like domains"/>
    <property type="match status" value="2"/>
</dbReference>
<feature type="transmembrane region" description="Helical" evidence="1">
    <location>
        <begin position="373"/>
        <end position="396"/>
    </location>
</feature>
<feature type="transmembrane region" description="Helical" evidence="1">
    <location>
        <begin position="183"/>
        <end position="207"/>
    </location>
</feature>
<gene>
    <name evidence="2" type="ORF">DAETH_38250</name>
</gene>
<reference evidence="2" key="1">
    <citation type="submission" date="2022-07" db="EMBL/GenBank/DDBJ databases">
        <title>Complete Genome Sequence of the Radioresistant Bacterium Deinococcus aetherius ST0316, Isolated from the Air Dust collected in Lower Stratosphere above Japan.</title>
        <authorList>
            <person name="Satoh K."/>
            <person name="Hagiwara K."/>
            <person name="Katsumata K."/>
            <person name="Kubo A."/>
            <person name="Yokobori S."/>
            <person name="Yamagishi A."/>
            <person name="Oono Y."/>
            <person name="Narumi I."/>
        </authorList>
    </citation>
    <scope>NUCLEOTIDE SEQUENCE</scope>
    <source>
        <strain evidence="2">ST0316</strain>
        <plasmid evidence="2">pDAETH-1</plasmid>
    </source>
</reference>
<keyword evidence="2" id="KW-0614">Plasmid</keyword>
<dbReference type="InterPro" id="IPR036259">
    <property type="entry name" value="MFS_trans_sf"/>
</dbReference>
<dbReference type="Proteomes" id="UP001064971">
    <property type="component" value="Plasmid pDAETH-1"/>
</dbReference>
<dbReference type="InterPro" id="IPR039672">
    <property type="entry name" value="MFS_2"/>
</dbReference>
<dbReference type="EMBL" id="AP026561">
    <property type="protein sequence ID" value="BDP43856.1"/>
    <property type="molecule type" value="Genomic_DNA"/>
</dbReference>
<keyword evidence="3" id="KW-1185">Reference proteome</keyword>
<accession>A0ABN6RQ16</accession>
<feature type="transmembrane region" description="Helical" evidence="1">
    <location>
        <begin position="150"/>
        <end position="171"/>
    </location>
</feature>
<evidence type="ECO:0000256" key="1">
    <source>
        <dbReference type="SAM" id="Phobius"/>
    </source>
</evidence>
<feature type="transmembrane region" description="Helical" evidence="1">
    <location>
        <begin position="31"/>
        <end position="52"/>
    </location>
</feature>
<organism evidence="2 3">
    <name type="scientific">Deinococcus aetherius</name>
    <dbReference type="NCBI Taxonomy" id="200252"/>
    <lineage>
        <taxon>Bacteria</taxon>
        <taxon>Thermotogati</taxon>
        <taxon>Deinococcota</taxon>
        <taxon>Deinococci</taxon>
        <taxon>Deinococcales</taxon>
        <taxon>Deinococcaceae</taxon>
        <taxon>Deinococcus</taxon>
    </lineage>
</organism>
<feature type="transmembrane region" description="Helical" evidence="1">
    <location>
        <begin position="233"/>
        <end position="256"/>
    </location>
</feature>
<keyword evidence="1" id="KW-1133">Transmembrane helix</keyword>
<sequence>MMPTLRTRDKLLYGPADFGGNLVGVVGNTWLLYYLVNIAGLAPLLAGLAFLAGRLFDALVDPAIGALSDRLRNRRGRLWFTRVFAVPAGALFGALWLVPFAPEGGRFVLAALGFMALSALYSLATIPYLALGPELTPDSDERTGLNAYRLAFSMLATLVGVALPPLIVLGVTGARDLAASPPAGWVVVGVLSAVAASGALLVTGFGVREPGRGGARGEEGSAPPLTLRSVRELLGTFGLGPLLGAFLLITVALMVTNSILPFFLESVLRLPGALQAPLLGGLFLVAILGFGGWNVLSGRLGKRVGLLLGLGLMIVSLLLYVYAVPRGVVSPQLIGTIVLNGLGLAAVSLFPWAMLPDVLEFDELRSGVRREGLLYALLLLGLKAAGSLGVFSNALVTSLLGYVAGQATQSPETVRGIALMMGPVAAAVYLLALVFVWRYPITRENHARAREQLAARASPAPLAPGD</sequence>
<evidence type="ECO:0000313" key="2">
    <source>
        <dbReference type="EMBL" id="BDP43856.1"/>
    </source>
</evidence>
<dbReference type="SUPFAM" id="SSF103473">
    <property type="entry name" value="MFS general substrate transporter"/>
    <property type="match status" value="1"/>
</dbReference>
<feature type="transmembrane region" description="Helical" evidence="1">
    <location>
        <begin position="79"/>
        <end position="101"/>
    </location>
</feature>
<feature type="transmembrane region" description="Helical" evidence="1">
    <location>
        <begin position="304"/>
        <end position="323"/>
    </location>
</feature>
<evidence type="ECO:0000313" key="3">
    <source>
        <dbReference type="Proteomes" id="UP001064971"/>
    </source>
</evidence>